<feature type="transmembrane region" description="Helical" evidence="8">
    <location>
        <begin position="221"/>
        <end position="248"/>
    </location>
</feature>
<comment type="caution">
    <text evidence="10">The sequence shown here is derived from an EMBL/GenBank/DDBJ whole genome shotgun (WGS) entry which is preliminary data.</text>
</comment>
<evidence type="ECO:0000256" key="1">
    <source>
        <dbReference type="ARBA" id="ARBA00004651"/>
    </source>
</evidence>
<feature type="transmembrane region" description="Helical" evidence="8">
    <location>
        <begin position="412"/>
        <end position="432"/>
    </location>
</feature>
<name>A0A2N3PNN5_9PROT</name>
<keyword evidence="4 10" id="KW-0808">Transferase</keyword>
<feature type="transmembrane region" description="Helical" evidence="8">
    <location>
        <begin position="382"/>
        <end position="405"/>
    </location>
</feature>
<dbReference type="GO" id="GO:0016763">
    <property type="term" value="F:pentosyltransferase activity"/>
    <property type="evidence" value="ECO:0007669"/>
    <property type="project" value="TreeGrafter"/>
</dbReference>
<proteinExistence type="predicted"/>
<dbReference type="RefSeq" id="WP_101253137.1">
    <property type="nucleotide sequence ID" value="NZ_PIUM01000039.1"/>
</dbReference>
<keyword evidence="11" id="KW-1185">Reference proteome</keyword>
<feature type="transmembrane region" description="Helical" evidence="8">
    <location>
        <begin position="299"/>
        <end position="318"/>
    </location>
</feature>
<evidence type="ECO:0000256" key="5">
    <source>
        <dbReference type="ARBA" id="ARBA00022692"/>
    </source>
</evidence>
<dbReference type="GO" id="GO:0009103">
    <property type="term" value="P:lipopolysaccharide biosynthetic process"/>
    <property type="evidence" value="ECO:0007669"/>
    <property type="project" value="TreeGrafter"/>
</dbReference>
<reference evidence="11" key="1">
    <citation type="submission" date="2017-12" db="EMBL/GenBank/DDBJ databases">
        <title>Draft genome sequence of Telmatospirillum siberiense 26-4b1T, an acidotolerant peatland alphaproteobacterium potentially involved in sulfur cycling.</title>
        <authorList>
            <person name="Hausmann B."/>
            <person name="Pjevac P."/>
            <person name="Schreck K."/>
            <person name="Herbold C.W."/>
            <person name="Daims H."/>
            <person name="Wagner M."/>
            <person name="Pester M."/>
            <person name="Loy A."/>
        </authorList>
    </citation>
    <scope>NUCLEOTIDE SEQUENCE [LARGE SCALE GENOMIC DNA]</scope>
    <source>
        <strain evidence="11">26-4b1</strain>
    </source>
</reference>
<keyword evidence="6 8" id="KW-1133">Transmembrane helix</keyword>
<dbReference type="OrthoDB" id="9810951at2"/>
<feature type="transmembrane region" description="Helical" evidence="8">
    <location>
        <begin position="87"/>
        <end position="108"/>
    </location>
</feature>
<evidence type="ECO:0000259" key="9">
    <source>
        <dbReference type="Pfam" id="PF13231"/>
    </source>
</evidence>
<keyword evidence="7 8" id="KW-0472">Membrane</keyword>
<dbReference type="Pfam" id="PF13231">
    <property type="entry name" value="PMT_2"/>
    <property type="match status" value="1"/>
</dbReference>
<dbReference type="PANTHER" id="PTHR33908:SF3">
    <property type="entry name" value="UNDECAPRENYL PHOSPHATE-ALPHA-4-AMINO-4-DEOXY-L-ARABINOSE ARABINOSYL TRANSFERASE"/>
    <property type="match status" value="1"/>
</dbReference>
<gene>
    <name evidence="10" type="ORF">CWS72_23740</name>
</gene>
<feature type="transmembrane region" description="Helical" evidence="8">
    <location>
        <begin position="141"/>
        <end position="159"/>
    </location>
</feature>
<keyword evidence="2" id="KW-1003">Cell membrane</keyword>
<evidence type="ECO:0000256" key="3">
    <source>
        <dbReference type="ARBA" id="ARBA00022676"/>
    </source>
</evidence>
<protein>
    <submittedName>
        <fullName evidence="10">Glycosyl transferase</fullName>
    </submittedName>
</protein>
<keyword evidence="3" id="KW-0328">Glycosyltransferase</keyword>
<dbReference type="InterPro" id="IPR050297">
    <property type="entry name" value="LipidA_mod_glycosyltrf_83"/>
</dbReference>
<feature type="transmembrane region" description="Helical" evidence="8">
    <location>
        <begin position="171"/>
        <end position="186"/>
    </location>
</feature>
<accession>A0A2N3PNN5</accession>
<dbReference type="GO" id="GO:0005886">
    <property type="term" value="C:plasma membrane"/>
    <property type="evidence" value="ECO:0007669"/>
    <property type="project" value="UniProtKB-SubCell"/>
</dbReference>
<dbReference type="GO" id="GO:0010041">
    <property type="term" value="P:response to iron(III) ion"/>
    <property type="evidence" value="ECO:0007669"/>
    <property type="project" value="TreeGrafter"/>
</dbReference>
<evidence type="ECO:0000256" key="4">
    <source>
        <dbReference type="ARBA" id="ARBA00022679"/>
    </source>
</evidence>
<evidence type="ECO:0000313" key="11">
    <source>
        <dbReference type="Proteomes" id="UP000233293"/>
    </source>
</evidence>
<evidence type="ECO:0000256" key="8">
    <source>
        <dbReference type="SAM" id="Phobius"/>
    </source>
</evidence>
<dbReference type="AlphaFoldDB" id="A0A2N3PNN5"/>
<feature type="domain" description="Glycosyltransferase RgtA/B/C/D-like" evidence="9">
    <location>
        <begin position="64"/>
        <end position="232"/>
    </location>
</feature>
<organism evidence="10 11">
    <name type="scientific">Telmatospirillum siberiense</name>
    <dbReference type="NCBI Taxonomy" id="382514"/>
    <lineage>
        <taxon>Bacteria</taxon>
        <taxon>Pseudomonadati</taxon>
        <taxon>Pseudomonadota</taxon>
        <taxon>Alphaproteobacteria</taxon>
        <taxon>Rhodospirillales</taxon>
        <taxon>Rhodospirillaceae</taxon>
        <taxon>Telmatospirillum</taxon>
    </lineage>
</organism>
<dbReference type="Proteomes" id="UP000233293">
    <property type="component" value="Unassembled WGS sequence"/>
</dbReference>
<sequence>MLRLTSGLRPYFLLIVLSLAVFLPGLASVPPIDRDESRFAQASHQMLESGDYIRIQFQDESRAKKPVGIYWMQAASARLLGAEHSIWAYRLPSVIGAMMAVLLTFAFGQSLVGRPAALIGAALLAASFMLVSEAHQAKTDAVLLACTVAAQGALARFYMAGNGAAKRPGQGSILIFWLAQGLGILIKGPMVPLVSLLTLATLWIADRRIGWIRGIRPLAGFLLVAAMVGPWVAAISSATGGQFVGQAVKSDLLPKLLGAQESHGAPPGYYLLLMTATLWPASLFAVPGFVRAVKSRQAAALRFCLAWIVPAWIVFEAVPTKLPHYVLPTYPALALLAGIAVAAGDGVLQSRWAKIYYGVCCLVGLALAALFVYAPIRLGSGLTWLSAPPALAALAGGLAPAILAWRGRIKAAVPVCLIGAALTYGLAFQTLLPKLDQMWVSQRVAALLPPGTPAAAAGFHEPSLVFLLGTPTRLTTGTGAGDFLLTTPDAVAVVASPDEAPFLATIEAAGRHAHLVGEVDGFNYSRGRPVNLKVWDLMGKP</sequence>
<evidence type="ECO:0000256" key="6">
    <source>
        <dbReference type="ARBA" id="ARBA00022989"/>
    </source>
</evidence>
<feature type="transmembrane region" description="Helical" evidence="8">
    <location>
        <begin position="268"/>
        <end position="290"/>
    </location>
</feature>
<feature type="transmembrane region" description="Helical" evidence="8">
    <location>
        <begin position="330"/>
        <end position="348"/>
    </location>
</feature>
<feature type="transmembrane region" description="Helical" evidence="8">
    <location>
        <begin position="115"/>
        <end position="135"/>
    </location>
</feature>
<evidence type="ECO:0000256" key="2">
    <source>
        <dbReference type="ARBA" id="ARBA00022475"/>
    </source>
</evidence>
<dbReference type="InterPro" id="IPR038731">
    <property type="entry name" value="RgtA/B/C-like"/>
</dbReference>
<evidence type="ECO:0000313" key="10">
    <source>
        <dbReference type="EMBL" id="PKU22023.1"/>
    </source>
</evidence>
<comment type="subcellular location">
    <subcellularLocation>
        <location evidence="1">Cell membrane</location>
        <topology evidence="1">Multi-pass membrane protein</topology>
    </subcellularLocation>
</comment>
<dbReference type="PANTHER" id="PTHR33908">
    <property type="entry name" value="MANNOSYLTRANSFERASE YKCB-RELATED"/>
    <property type="match status" value="1"/>
</dbReference>
<keyword evidence="5 8" id="KW-0812">Transmembrane</keyword>
<dbReference type="EMBL" id="PIUM01000039">
    <property type="protein sequence ID" value="PKU22023.1"/>
    <property type="molecule type" value="Genomic_DNA"/>
</dbReference>
<evidence type="ECO:0000256" key="7">
    <source>
        <dbReference type="ARBA" id="ARBA00023136"/>
    </source>
</evidence>
<feature type="transmembrane region" description="Helical" evidence="8">
    <location>
        <begin position="355"/>
        <end position="376"/>
    </location>
</feature>